<reference evidence="22 23" key="1">
    <citation type="journal article" date="2020" name="G3 (Bethesda)">
        <title>Genetic Underpinnings of Host Manipulation by Ophiocordyceps as Revealed by Comparative Transcriptomics.</title>
        <authorList>
            <person name="Will I."/>
            <person name="Das B."/>
            <person name="Trinh T."/>
            <person name="Brachmann A."/>
            <person name="Ohm R.A."/>
            <person name="de Bekker C."/>
        </authorList>
    </citation>
    <scope>NUCLEOTIDE SEQUENCE [LARGE SCALE GENOMIC DNA]</scope>
    <source>
        <strain evidence="22 23">EC05</strain>
    </source>
</reference>
<evidence type="ECO:0000256" key="20">
    <source>
        <dbReference type="SAM" id="MobiDB-lite"/>
    </source>
</evidence>
<evidence type="ECO:0000256" key="18">
    <source>
        <dbReference type="ARBA" id="ARBA00068795"/>
    </source>
</evidence>
<evidence type="ECO:0000259" key="21">
    <source>
        <dbReference type="Pfam" id="PF00501"/>
    </source>
</evidence>
<evidence type="ECO:0000256" key="11">
    <source>
        <dbReference type="ARBA" id="ARBA00022840"/>
    </source>
</evidence>
<organism evidence="22 23">
    <name type="scientific">Ophiocordyceps camponoti-floridani</name>
    <dbReference type="NCBI Taxonomy" id="2030778"/>
    <lineage>
        <taxon>Eukaryota</taxon>
        <taxon>Fungi</taxon>
        <taxon>Dikarya</taxon>
        <taxon>Ascomycota</taxon>
        <taxon>Pezizomycotina</taxon>
        <taxon>Sordariomycetes</taxon>
        <taxon>Hypocreomycetidae</taxon>
        <taxon>Hypocreales</taxon>
        <taxon>Ophiocordycipitaceae</taxon>
        <taxon>Ophiocordyceps</taxon>
    </lineage>
</organism>
<dbReference type="InterPro" id="IPR045851">
    <property type="entry name" value="AMP-bd_C_sf"/>
</dbReference>
<keyword evidence="8" id="KW-0551">Lipid droplet</keyword>
<dbReference type="Gene3D" id="3.40.50.12780">
    <property type="entry name" value="N-terminal domain of ligase-like"/>
    <property type="match status" value="1"/>
</dbReference>
<feature type="compositionally biased region" description="Basic and acidic residues" evidence="20">
    <location>
        <begin position="537"/>
        <end position="546"/>
    </location>
</feature>
<dbReference type="EMBL" id="JAACLJ010000001">
    <property type="protein sequence ID" value="KAF4594388.1"/>
    <property type="molecule type" value="Genomic_DNA"/>
</dbReference>
<dbReference type="PROSITE" id="PS00455">
    <property type="entry name" value="AMP_BINDING"/>
    <property type="match status" value="1"/>
</dbReference>
<dbReference type="SUPFAM" id="SSF56801">
    <property type="entry name" value="Acetyl-CoA synthetase-like"/>
    <property type="match status" value="1"/>
</dbReference>
<dbReference type="GO" id="GO:0005811">
    <property type="term" value="C:lipid droplet"/>
    <property type="evidence" value="ECO:0007669"/>
    <property type="project" value="UniProtKB-SubCell"/>
</dbReference>
<keyword evidence="13" id="KW-0445">Lipid transport</keyword>
<evidence type="ECO:0000256" key="13">
    <source>
        <dbReference type="ARBA" id="ARBA00023055"/>
    </source>
</evidence>
<evidence type="ECO:0000256" key="16">
    <source>
        <dbReference type="ARBA" id="ARBA00051585"/>
    </source>
</evidence>
<keyword evidence="7 22" id="KW-0436">Ligase</keyword>
<evidence type="ECO:0000256" key="10">
    <source>
        <dbReference type="ARBA" id="ARBA00022741"/>
    </source>
</evidence>
<keyword evidence="23" id="KW-1185">Reference proteome</keyword>
<evidence type="ECO:0000256" key="5">
    <source>
        <dbReference type="ARBA" id="ARBA00022448"/>
    </source>
</evidence>
<accession>A0A8H4VFV1</accession>
<evidence type="ECO:0000256" key="19">
    <source>
        <dbReference type="ARBA" id="ARBA00078285"/>
    </source>
</evidence>
<keyword evidence="15" id="KW-0576">Peroxisome</keyword>
<dbReference type="Gene3D" id="3.30.300.30">
    <property type="match status" value="1"/>
</dbReference>
<proteinExistence type="inferred from homology"/>
<dbReference type="PANTHER" id="PTHR43107">
    <property type="entry name" value="LONG-CHAIN FATTY ACID TRANSPORT PROTEIN"/>
    <property type="match status" value="1"/>
</dbReference>
<evidence type="ECO:0000256" key="15">
    <source>
        <dbReference type="ARBA" id="ARBA00023140"/>
    </source>
</evidence>
<keyword evidence="12" id="KW-1133">Transmembrane helix</keyword>
<dbReference type="InterPro" id="IPR020845">
    <property type="entry name" value="AMP-binding_CS"/>
</dbReference>
<name>A0A8H4VFV1_9HYPO</name>
<dbReference type="GO" id="GO:0005778">
    <property type="term" value="C:peroxisomal membrane"/>
    <property type="evidence" value="ECO:0007669"/>
    <property type="project" value="UniProtKB-SubCell"/>
</dbReference>
<dbReference type="GO" id="GO:0004467">
    <property type="term" value="F:long-chain fatty acid-CoA ligase activity"/>
    <property type="evidence" value="ECO:0007669"/>
    <property type="project" value="TreeGrafter"/>
</dbReference>
<evidence type="ECO:0000256" key="1">
    <source>
        <dbReference type="ARBA" id="ARBA00004502"/>
    </source>
</evidence>
<dbReference type="GO" id="GO:0044539">
    <property type="term" value="P:long-chain fatty acid import into cell"/>
    <property type="evidence" value="ECO:0007669"/>
    <property type="project" value="TreeGrafter"/>
</dbReference>
<comment type="subcellular location">
    <subcellularLocation>
        <location evidence="3">Cell membrane</location>
        <topology evidence="3">Multi-pass membrane protein</topology>
    </subcellularLocation>
    <subcellularLocation>
        <location evidence="1">Lipid droplet</location>
    </subcellularLocation>
    <subcellularLocation>
        <location evidence="2">Peroxisome membrane</location>
        <topology evidence="2">Multi-pass membrane protein</topology>
    </subcellularLocation>
</comment>
<feature type="domain" description="AMP-dependent synthetase/ligase" evidence="21">
    <location>
        <begin position="59"/>
        <end position="436"/>
    </location>
</feature>
<evidence type="ECO:0000256" key="6">
    <source>
        <dbReference type="ARBA" id="ARBA00022475"/>
    </source>
</evidence>
<keyword evidence="5" id="KW-0813">Transport</keyword>
<dbReference type="OrthoDB" id="10253869at2759"/>
<protein>
    <recommendedName>
        <fullName evidence="18">Very long-chain fatty acid transport protein</fullName>
    </recommendedName>
    <alternativeName>
        <fullName evidence="19">Very-long-chain acyl-CoA synthetase</fullName>
    </alternativeName>
</protein>
<evidence type="ECO:0000313" key="22">
    <source>
        <dbReference type="EMBL" id="KAF4594388.1"/>
    </source>
</evidence>
<keyword evidence="11" id="KW-0067">ATP-binding</keyword>
<evidence type="ECO:0000256" key="4">
    <source>
        <dbReference type="ARBA" id="ARBA00006432"/>
    </source>
</evidence>
<dbReference type="PANTHER" id="PTHR43107:SF15">
    <property type="entry name" value="FATTY ACID TRANSPORT PROTEIN 3, ISOFORM A"/>
    <property type="match status" value="1"/>
</dbReference>
<evidence type="ECO:0000256" key="2">
    <source>
        <dbReference type="ARBA" id="ARBA00004585"/>
    </source>
</evidence>
<comment type="caution">
    <text evidence="22">The sequence shown here is derived from an EMBL/GenBank/DDBJ whole genome shotgun (WGS) entry which is preliminary data.</text>
</comment>
<keyword evidence="9" id="KW-0812">Transmembrane</keyword>
<evidence type="ECO:0000256" key="9">
    <source>
        <dbReference type="ARBA" id="ARBA00022692"/>
    </source>
</evidence>
<dbReference type="Proteomes" id="UP000562929">
    <property type="component" value="Unassembled WGS sequence"/>
</dbReference>
<keyword evidence="10" id="KW-0547">Nucleotide-binding</keyword>
<dbReference type="Pfam" id="PF00501">
    <property type="entry name" value="AMP-binding"/>
    <property type="match status" value="1"/>
</dbReference>
<evidence type="ECO:0000313" key="23">
    <source>
        <dbReference type="Proteomes" id="UP000562929"/>
    </source>
</evidence>
<evidence type="ECO:0000256" key="14">
    <source>
        <dbReference type="ARBA" id="ARBA00023136"/>
    </source>
</evidence>
<dbReference type="FunFam" id="3.40.50.12780:FF:000019">
    <property type="entry name" value="Long-chain fatty acid transporter"/>
    <property type="match status" value="1"/>
</dbReference>
<feature type="region of interest" description="Disordered" evidence="20">
    <location>
        <begin position="535"/>
        <end position="563"/>
    </location>
</feature>
<evidence type="ECO:0000256" key="17">
    <source>
        <dbReference type="ARBA" id="ARBA00060276"/>
    </source>
</evidence>
<dbReference type="InterPro" id="IPR042099">
    <property type="entry name" value="ANL_N_sf"/>
</dbReference>
<feature type="compositionally biased region" description="Low complexity" evidence="20">
    <location>
        <begin position="548"/>
        <end position="557"/>
    </location>
</feature>
<keyword evidence="6" id="KW-1003">Cell membrane</keyword>
<comment type="function">
    <text evidence="17">Acyl-CoA synthetase required for both the import of long chain fatty acids (LCFAs) (C14-C18) and the activation very long chain fatty acids (VLCFAs) (C20-C26) by esterification of the fatty acids into metabolically active CoA-thioesters for subsequent degradation or incorporation into phospholipids. The transport and fatty acyl-CoA synthetase activities are genetically separable and are thus independent activities. Esterifies VLCFAs in the peroxisome matrix. The VLCFAs are actively transported into peroxisomes by a PXA1-PXA2 heterodimeric transporter in the peroxisomal membrane.</text>
</comment>
<keyword evidence="14" id="KW-0472">Membrane</keyword>
<dbReference type="GO" id="GO:0005524">
    <property type="term" value="F:ATP binding"/>
    <property type="evidence" value="ECO:0007669"/>
    <property type="project" value="UniProtKB-KW"/>
</dbReference>
<dbReference type="GO" id="GO:0005324">
    <property type="term" value="F:long-chain fatty acid transmembrane transporter activity"/>
    <property type="evidence" value="ECO:0007669"/>
    <property type="project" value="TreeGrafter"/>
</dbReference>
<comment type="similarity">
    <text evidence="4">Belongs to the ATP-dependent AMP-binding enzyme family.</text>
</comment>
<dbReference type="InterPro" id="IPR000873">
    <property type="entry name" value="AMP-dep_synth/lig_dom"/>
</dbReference>
<evidence type="ECO:0000256" key="8">
    <source>
        <dbReference type="ARBA" id="ARBA00022677"/>
    </source>
</evidence>
<gene>
    <name evidence="22" type="ORF">GQ602_000001</name>
</gene>
<dbReference type="GO" id="GO:0009898">
    <property type="term" value="C:cytoplasmic side of plasma membrane"/>
    <property type="evidence" value="ECO:0007669"/>
    <property type="project" value="TreeGrafter"/>
</dbReference>
<sequence>MPALLPLSAAAVAAVAIGAYIDARASIWYDRQVVFAIAKTASRVFLRSRRGRLNLFYELEERARDSASHPLLRFEGSELTYADGLDRVLRFGAWLKSGAGVGPGDVVAVLMPNSDLFVIVWWALWAIGARPAFLNTGLVGQPLAHCLRVSGARLCISDPELAAAIADDGPVSVLVLDANRQAEALAHSPSRSPDSDRHVEDASDMAMLIYTSGTTGLPKPAVVSWAKCLAGATMTETLLGRGGPDDVLYTAMPLYHSAASVLALCSTVTSATTLALSRRFSTRRFWDEVRETRATSIHYVGETLRYLLAAPARPDSDRQHGVRTAFGNGLRPDVWNAFRSRFGIDTVIEFYAATEAPLALWNISRNDESAGAIGRHGWLYGLLQRMRVAVVEVDWPAEAPRRSPPDNFCRRVRPGEAGEMLVRLPAADVSRVFQGYHGDDAATESKLVRDVFARGDVWFRTGDVARWDEKGLVFFVDRIGDTFRWKSENVSTAEVQDVLGRHPLVKEANVYGVALPGHDGRAGCAAVCLADSESSELDGHGHREPEEQQQQQQQQLDDQQKDRQQLRLQLHHYKHHPKQTPSRAALSSLATHVTTSLPPYARPLFLRLVPSVGQATQTTATNKQQKHRLRAAGVKPGGGGNGDIYWLRGGDYVLFRRGDWEDLVGGRVKL</sequence>
<evidence type="ECO:0000256" key="7">
    <source>
        <dbReference type="ARBA" id="ARBA00022598"/>
    </source>
</evidence>
<evidence type="ECO:0000256" key="12">
    <source>
        <dbReference type="ARBA" id="ARBA00022989"/>
    </source>
</evidence>
<evidence type="ECO:0000256" key="3">
    <source>
        <dbReference type="ARBA" id="ARBA00004651"/>
    </source>
</evidence>
<comment type="catalytic activity">
    <reaction evidence="16">
        <text>a very long-chain fatty acid + ATP + CoA = a very long-chain fatty acyl-CoA + AMP + diphosphate</text>
        <dbReference type="Rhea" id="RHEA:54536"/>
        <dbReference type="ChEBI" id="CHEBI:30616"/>
        <dbReference type="ChEBI" id="CHEBI:33019"/>
        <dbReference type="ChEBI" id="CHEBI:57287"/>
        <dbReference type="ChEBI" id="CHEBI:58950"/>
        <dbReference type="ChEBI" id="CHEBI:138261"/>
        <dbReference type="ChEBI" id="CHEBI:456215"/>
    </reaction>
</comment>
<dbReference type="AlphaFoldDB" id="A0A8H4VFV1"/>